<dbReference type="EMBL" id="CP076128">
    <property type="protein sequence ID" value="QWG06875.1"/>
    <property type="molecule type" value="Genomic_DNA"/>
</dbReference>
<feature type="domain" description="NlpC/P60" evidence="8">
    <location>
        <begin position="50"/>
        <end position="176"/>
    </location>
</feature>
<keyword evidence="10" id="KW-1185">Reference proteome</keyword>
<dbReference type="SUPFAM" id="SSF54001">
    <property type="entry name" value="Cysteine proteinases"/>
    <property type="match status" value="1"/>
</dbReference>
<evidence type="ECO:0000256" key="1">
    <source>
        <dbReference type="ARBA" id="ARBA00007074"/>
    </source>
</evidence>
<feature type="region of interest" description="Disordered" evidence="6">
    <location>
        <begin position="26"/>
        <end position="51"/>
    </location>
</feature>
<accession>A0ABX8GVA9</accession>
<evidence type="ECO:0000256" key="6">
    <source>
        <dbReference type="SAM" id="MobiDB-lite"/>
    </source>
</evidence>
<reference evidence="9 10" key="1">
    <citation type="submission" date="2021-05" db="EMBL/GenBank/DDBJ databases">
        <title>Comparative genomic studies on the polysaccharide-degrading batcterial strains of the Flammeovirga genus.</title>
        <authorList>
            <person name="Zewei F."/>
            <person name="Zheng Z."/>
            <person name="Yu L."/>
            <person name="Ruyue G."/>
            <person name="Yanhong M."/>
            <person name="Yuanyuan C."/>
            <person name="Jingyan G."/>
            <person name="Wenjun H."/>
        </authorList>
    </citation>
    <scope>NUCLEOTIDE SEQUENCE [LARGE SCALE GENOMIC DNA]</scope>
    <source>
        <strain evidence="9 10">YS10</strain>
    </source>
</reference>
<gene>
    <name evidence="9" type="ORF">KM029_16430</name>
</gene>
<dbReference type="Pfam" id="PF00877">
    <property type="entry name" value="NLPC_P60"/>
    <property type="match status" value="1"/>
</dbReference>
<dbReference type="PANTHER" id="PTHR47360">
    <property type="entry name" value="MUREIN DD-ENDOPEPTIDASE MEPS/MUREIN LD-CARBOXYPEPTIDASE"/>
    <property type="match status" value="1"/>
</dbReference>
<dbReference type="Gene3D" id="3.90.1720.10">
    <property type="entry name" value="endopeptidase domain like (from Nostoc punctiforme)"/>
    <property type="match status" value="1"/>
</dbReference>
<dbReference type="RefSeq" id="WP_144074280.1">
    <property type="nucleotide sequence ID" value="NZ_CP076128.1"/>
</dbReference>
<dbReference type="InterPro" id="IPR052062">
    <property type="entry name" value="Murein_DD/LD_carboxypeptidase"/>
</dbReference>
<keyword evidence="2" id="KW-0645">Protease</keyword>
<proteinExistence type="inferred from homology"/>
<evidence type="ECO:0000256" key="7">
    <source>
        <dbReference type="SAM" id="SignalP"/>
    </source>
</evidence>
<feature type="chain" id="PRO_5047231560" evidence="7">
    <location>
        <begin position="22"/>
        <end position="176"/>
    </location>
</feature>
<dbReference type="InterPro" id="IPR038765">
    <property type="entry name" value="Papain-like_cys_pep_sf"/>
</dbReference>
<evidence type="ECO:0000313" key="9">
    <source>
        <dbReference type="EMBL" id="QWG06875.1"/>
    </source>
</evidence>
<dbReference type="Proteomes" id="UP000682802">
    <property type="component" value="Chromosome 1"/>
</dbReference>
<keyword evidence="3 7" id="KW-0732">Signal</keyword>
<dbReference type="PROSITE" id="PS51257">
    <property type="entry name" value="PROKAR_LIPOPROTEIN"/>
    <property type="match status" value="1"/>
</dbReference>
<dbReference type="PANTHER" id="PTHR47360:SF1">
    <property type="entry name" value="ENDOPEPTIDASE NLPC-RELATED"/>
    <property type="match status" value="1"/>
</dbReference>
<dbReference type="InterPro" id="IPR000064">
    <property type="entry name" value="NLP_P60_dom"/>
</dbReference>
<keyword evidence="4" id="KW-0378">Hydrolase</keyword>
<evidence type="ECO:0000256" key="2">
    <source>
        <dbReference type="ARBA" id="ARBA00022670"/>
    </source>
</evidence>
<evidence type="ECO:0000256" key="5">
    <source>
        <dbReference type="ARBA" id="ARBA00022807"/>
    </source>
</evidence>
<comment type="similarity">
    <text evidence="1">Belongs to the peptidase C40 family.</text>
</comment>
<dbReference type="PROSITE" id="PS51935">
    <property type="entry name" value="NLPC_P60"/>
    <property type="match status" value="1"/>
</dbReference>
<evidence type="ECO:0000256" key="3">
    <source>
        <dbReference type="ARBA" id="ARBA00022729"/>
    </source>
</evidence>
<name>A0ABX8GVA9_9BACT</name>
<sequence length="176" mass="19023">MTRHFIIKTLLGLSLTGLLFSCDNSGDSNKSDSTTSSPTNEVKSVVSEQNEKAEQAVKTARTFIGVPYKSGGVTKDGMDASALTMLAWKAAGVQLSRISREQSRQGQQVPADKVEAGDLVFFSANKGSNQVTMSGIITKKTAQGFNFIYTSSKDGVKEVAYSPYWKDRLVVIKRVG</sequence>
<protein>
    <submittedName>
        <fullName evidence="9">C40 family peptidase</fullName>
    </submittedName>
</protein>
<evidence type="ECO:0000256" key="4">
    <source>
        <dbReference type="ARBA" id="ARBA00022801"/>
    </source>
</evidence>
<evidence type="ECO:0000259" key="8">
    <source>
        <dbReference type="PROSITE" id="PS51935"/>
    </source>
</evidence>
<feature type="signal peptide" evidence="7">
    <location>
        <begin position="1"/>
        <end position="21"/>
    </location>
</feature>
<evidence type="ECO:0000313" key="10">
    <source>
        <dbReference type="Proteomes" id="UP000682802"/>
    </source>
</evidence>
<feature type="compositionally biased region" description="Polar residues" evidence="6">
    <location>
        <begin position="26"/>
        <end position="48"/>
    </location>
</feature>
<organism evidence="9 10">
    <name type="scientific">Flammeovirga kamogawensis</name>
    <dbReference type="NCBI Taxonomy" id="373891"/>
    <lineage>
        <taxon>Bacteria</taxon>
        <taxon>Pseudomonadati</taxon>
        <taxon>Bacteroidota</taxon>
        <taxon>Cytophagia</taxon>
        <taxon>Cytophagales</taxon>
        <taxon>Flammeovirgaceae</taxon>
        <taxon>Flammeovirga</taxon>
    </lineage>
</organism>
<keyword evidence="5" id="KW-0788">Thiol protease</keyword>